<keyword evidence="1" id="KW-0788">Thiol protease</keyword>
<dbReference type="Proteomes" id="UP000751190">
    <property type="component" value="Unassembled WGS sequence"/>
</dbReference>
<dbReference type="PROSITE" id="PS50235">
    <property type="entry name" value="USP_3"/>
    <property type="match status" value="1"/>
</dbReference>
<evidence type="ECO:0000313" key="5">
    <source>
        <dbReference type="Proteomes" id="UP000751190"/>
    </source>
</evidence>
<dbReference type="EC" id="3.4.19.12" evidence="1"/>
<sequence length="667" mass="70769">MGPPPAVTLPMEAVVDGAAPAGEPPRSPNVAPAPTPSAFALWCWPVRTQRGSLLDDSKRRAHATLAERSSTDEVEEERECMIVARRTSLAAWLAFQATEPIGLPNLGNSCYMNAALQCLLNTPQLTAHFLSGEWRDELNRENPLGTRGAVAEAFARLISDLWPSVAQPLRGGVEREQRTRRDALVAFKRRLERHRPELRGYRQHDAQELASFLLDGLHEDLNRCATKEATADVECNAPEREESVAAECWGNYLRRNRSIVVDLFQGQLRSTVVCAACGHQSTKFDPYMQLSLPLPPLEPGGCCGLLGPTVGGATRRRREAAAAAAAGAPAAAHELTPTPTLGGGPGGPGGSGGGGRGGGARAGEQIDLSDCLAEFFEEEKLGAGNLWRCAKCNDFRAASKRISIYKLPPILIIHLKRYAAHRHKPSAKRDDAVAFPLDSADLSPFVSASQPVPPKYSLYAVCRHMGTLHHGHYAAAVRRNGEWVDLNDDRVRSIAAPSLCTAEARKSAYLLFYARDAPVQSGTGHDSSAASVASGHGARAASNASTALPESGVEMRNVLRQTLSSPQHWPFDMTVIPQQYRAAADGGGRAPDEARATPAPAAAAPHALQPSSSPPRVSGDVVLLTGKARAAPPLSPAKPSAADGVGVEMAGGLRGGADDAVSPGFRA</sequence>
<dbReference type="InterPro" id="IPR038765">
    <property type="entry name" value="Papain-like_cys_pep_sf"/>
</dbReference>
<dbReference type="PROSITE" id="PS00973">
    <property type="entry name" value="USP_2"/>
    <property type="match status" value="1"/>
</dbReference>
<dbReference type="InterPro" id="IPR001394">
    <property type="entry name" value="Peptidase_C19_UCH"/>
</dbReference>
<feature type="region of interest" description="Disordered" evidence="2">
    <location>
        <begin position="582"/>
        <end position="667"/>
    </location>
</feature>
<dbReference type="EMBL" id="JAGTXO010000066">
    <property type="protein sequence ID" value="KAG8457656.1"/>
    <property type="molecule type" value="Genomic_DNA"/>
</dbReference>
<evidence type="ECO:0000256" key="2">
    <source>
        <dbReference type="SAM" id="MobiDB-lite"/>
    </source>
</evidence>
<dbReference type="InterPro" id="IPR018200">
    <property type="entry name" value="USP_CS"/>
</dbReference>
<dbReference type="Pfam" id="PF00443">
    <property type="entry name" value="UCH"/>
    <property type="match status" value="1"/>
</dbReference>
<comment type="similarity">
    <text evidence="1">Belongs to the peptidase C19 family.</text>
</comment>
<feature type="region of interest" description="Disordered" evidence="2">
    <location>
        <begin position="326"/>
        <end position="361"/>
    </location>
</feature>
<dbReference type="CDD" id="cd02674">
    <property type="entry name" value="Peptidase_C19R"/>
    <property type="match status" value="1"/>
</dbReference>
<feature type="compositionally biased region" description="Low complexity" evidence="2">
    <location>
        <begin position="627"/>
        <end position="642"/>
    </location>
</feature>
<proteinExistence type="inferred from homology"/>
<feature type="domain" description="USP" evidence="3">
    <location>
        <begin position="101"/>
        <end position="516"/>
    </location>
</feature>
<comment type="catalytic activity">
    <reaction evidence="1">
        <text>Thiol-dependent hydrolysis of ester, thioester, amide, peptide and isopeptide bonds formed by the C-terminal Gly of ubiquitin (a 76-residue protein attached to proteins as an intracellular targeting signal).</text>
        <dbReference type="EC" id="3.4.19.12"/>
    </reaction>
</comment>
<accession>A0A8J6C3Q8</accession>
<keyword evidence="5" id="KW-1185">Reference proteome</keyword>
<dbReference type="Gene3D" id="3.90.70.10">
    <property type="entry name" value="Cysteine proteinases"/>
    <property type="match status" value="1"/>
</dbReference>
<evidence type="ECO:0000256" key="1">
    <source>
        <dbReference type="RuleBase" id="RU366025"/>
    </source>
</evidence>
<dbReference type="GO" id="GO:0004843">
    <property type="term" value="F:cysteine-type deubiquitinase activity"/>
    <property type="evidence" value="ECO:0007669"/>
    <property type="project" value="UniProtKB-UniRule"/>
</dbReference>
<name>A0A8J6C3Q8_DIALT</name>
<reference evidence="4" key="1">
    <citation type="submission" date="2021-05" db="EMBL/GenBank/DDBJ databases">
        <title>The genome of the haptophyte Pavlova lutheri (Diacronema luteri, Pavlovales) - a model for lipid biosynthesis in eukaryotic algae.</title>
        <authorList>
            <person name="Hulatt C.J."/>
            <person name="Posewitz M.C."/>
        </authorList>
    </citation>
    <scope>NUCLEOTIDE SEQUENCE</scope>
    <source>
        <strain evidence="4">NIVA-4/92</strain>
    </source>
</reference>
<keyword evidence="1" id="KW-0645">Protease</keyword>
<evidence type="ECO:0000313" key="4">
    <source>
        <dbReference type="EMBL" id="KAG8457656.1"/>
    </source>
</evidence>
<feature type="compositionally biased region" description="Gly residues" evidence="2">
    <location>
        <begin position="341"/>
        <end position="361"/>
    </location>
</feature>
<feature type="compositionally biased region" description="Low complexity" evidence="2">
    <location>
        <begin position="596"/>
        <end position="615"/>
    </location>
</feature>
<dbReference type="GO" id="GO:0016579">
    <property type="term" value="P:protein deubiquitination"/>
    <property type="evidence" value="ECO:0007669"/>
    <property type="project" value="InterPro"/>
</dbReference>
<dbReference type="AlphaFoldDB" id="A0A8J6C3Q8"/>
<evidence type="ECO:0000259" key="3">
    <source>
        <dbReference type="PROSITE" id="PS50235"/>
    </source>
</evidence>
<dbReference type="PROSITE" id="PS00972">
    <property type="entry name" value="USP_1"/>
    <property type="match status" value="1"/>
</dbReference>
<dbReference type="InterPro" id="IPR050185">
    <property type="entry name" value="Ub_carboxyl-term_hydrolase"/>
</dbReference>
<keyword evidence="1" id="KW-0833">Ubl conjugation pathway</keyword>
<dbReference type="GO" id="GO:0006508">
    <property type="term" value="P:proteolysis"/>
    <property type="evidence" value="ECO:0007669"/>
    <property type="project" value="UniProtKB-KW"/>
</dbReference>
<keyword evidence="1" id="KW-0378">Hydrolase</keyword>
<dbReference type="InterPro" id="IPR028889">
    <property type="entry name" value="USP"/>
</dbReference>
<comment type="caution">
    <text evidence="4">The sequence shown here is derived from an EMBL/GenBank/DDBJ whole genome shotgun (WGS) entry which is preliminary data.</text>
</comment>
<dbReference type="OrthoDB" id="265776at2759"/>
<protein>
    <recommendedName>
        <fullName evidence="1">Ubiquitin carboxyl-terminal hydrolase</fullName>
        <ecNumber evidence="1">3.4.19.12</ecNumber>
    </recommendedName>
</protein>
<dbReference type="PANTHER" id="PTHR21646">
    <property type="entry name" value="UBIQUITIN CARBOXYL-TERMINAL HYDROLASE"/>
    <property type="match status" value="1"/>
</dbReference>
<organism evidence="4 5">
    <name type="scientific">Diacronema lutheri</name>
    <name type="common">Unicellular marine alga</name>
    <name type="synonym">Monochrysis lutheri</name>
    <dbReference type="NCBI Taxonomy" id="2081491"/>
    <lineage>
        <taxon>Eukaryota</taxon>
        <taxon>Haptista</taxon>
        <taxon>Haptophyta</taxon>
        <taxon>Pavlovophyceae</taxon>
        <taxon>Pavlovales</taxon>
        <taxon>Pavlovaceae</taxon>
        <taxon>Diacronema</taxon>
    </lineage>
</organism>
<gene>
    <name evidence="4" type="ORF">KFE25_002320</name>
</gene>
<dbReference type="SUPFAM" id="SSF54001">
    <property type="entry name" value="Cysteine proteinases"/>
    <property type="match status" value="1"/>
</dbReference>